<keyword evidence="1" id="KW-1133">Transmembrane helix</keyword>
<dbReference type="AlphaFoldDB" id="A0A645DTV6"/>
<dbReference type="InterPro" id="IPR031982">
    <property type="entry name" value="PilE-like"/>
</dbReference>
<gene>
    <name evidence="2" type="ORF">SDC9_140080</name>
</gene>
<evidence type="ECO:0000313" key="2">
    <source>
        <dbReference type="EMBL" id="MPM92944.1"/>
    </source>
</evidence>
<dbReference type="PANTHER" id="PTHR30093">
    <property type="entry name" value="GENERAL SECRETION PATHWAY PROTEIN G"/>
    <property type="match status" value="1"/>
</dbReference>
<dbReference type="GO" id="GO:0043683">
    <property type="term" value="P:type IV pilus assembly"/>
    <property type="evidence" value="ECO:0007669"/>
    <property type="project" value="InterPro"/>
</dbReference>
<organism evidence="2">
    <name type="scientific">bioreactor metagenome</name>
    <dbReference type="NCBI Taxonomy" id="1076179"/>
    <lineage>
        <taxon>unclassified sequences</taxon>
        <taxon>metagenomes</taxon>
        <taxon>ecological metagenomes</taxon>
    </lineage>
</organism>
<feature type="transmembrane region" description="Helical" evidence="1">
    <location>
        <begin position="12"/>
        <end position="35"/>
    </location>
</feature>
<dbReference type="InterPro" id="IPR012902">
    <property type="entry name" value="N_methyl_site"/>
</dbReference>
<proteinExistence type="predicted"/>
<sequence length="142" mass="15182">MHDGTGRWQRGFTLIELMIVVAVVGILTAIALPSYSEYVRRGHRADARAGLQQARLWMERAATAVGSYPVTLPSNLAWSADAAKRYGIALQNASVTGFTLVATPKNGPQQGDRCGSFTLTHTGVQGVENAHAGVTAAECWNK</sequence>
<dbReference type="Pfam" id="PF07963">
    <property type="entry name" value="N_methyl"/>
    <property type="match status" value="1"/>
</dbReference>
<dbReference type="PANTHER" id="PTHR30093:SF47">
    <property type="entry name" value="TYPE IV PILUS NON-CORE MINOR PILIN PILE"/>
    <property type="match status" value="1"/>
</dbReference>
<reference evidence="2" key="1">
    <citation type="submission" date="2019-08" db="EMBL/GenBank/DDBJ databases">
        <authorList>
            <person name="Kucharzyk K."/>
            <person name="Murdoch R.W."/>
            <person name="Higgins S."/>
            <person name="Loffler F."/>
        </authorList>
    </citation>
    <scope>NUCLEOTIDE SEQUENCE</scope>
</reference>
<keyword evidence="1" id="KW-0472">Membrane</keyword>
<keyword evidence="1" id="KW-0812">Transmembrane</keyword>
<comment type="caution">
    <text evidence="2">The sequence shown here is derived from an EMBL/GenBank/DDBJ whole genome shotgun (WGS) entry which is preliminary data.</text>
</comment>
<dbReference type="InterPro" id="IPR045584">
    <property type="entry name" value="Pilin-like"/>
</dbReference>
<dbReference type="Pfam" id="PF16732">
    <property type="entry name" value="ComP_DUS"/>
    <property type="match status" value="1"/>
</dbReference>
<evidence type="ECO:0008006" key="3">
    <source>
        <dbReference type="Google" id="ProtNLM"/>
    </source>
</evidence>
<protein>
    <recommendedName>
        <fullName evidence="3">Fimbrial protein</fullName>
    </recommendedName>
</protein>
<dbReference type="NCBIfam" id="TIGR02532">
    <property type="entry name" value="IV_pilin_GFxxxE"/>
    <property type="match status" value="1"/>
</dbReference>
<dbReference type="EMBL" id="VSSQ01039816">
    <property type="protein sequence ID" value="MPM92944.1"/>
    <property type="molecule type" value="Genomic_DNA"/>
</dbReference>
<accession>A0A645DTV6</accession>
<dbReference type="PROSITE" id="PS00409">
    <property type="entry name" value="PROKAR_NTER_METHYL"/>
    <property type="match status" value="1"/>
</dbReference>
<evidence type="ECO:0000256" key="1">
    <source>
        <dbReference type="SAM" id="Phobius"/>
    </source>
</evidence>
<dbReference type="Gene3D" id="3.30.700.10">
    <property type="entry name" value="Glycoprotein, Type 4 Pilin"/>
    <property type="match status" value="1"/>
</dbReference>
<name>A0A645DTV6_9ZZZZ</name>
<dbReference type="SUPFAM" id="SSF54523">
    <property type="entry name" value="Pili subunits"/>
    <property type="match status" value="1"/>
</dbReference>